<dbReference type="RefSeq" id="WP_115894485.1">
    <property type="nucleotide sequence ID" value="NZ_QTLC01000048.1"/>
</dbReference>
<name>A0A3D8VLU0_9BACI</name>
<protein>
    <submittedName>
        <fullName evidence="1">Uncharacterized protein</fullName>
    </submittedName>
</protein>
<dbReference type="Proteomes" id="UP000257032">
    <property type="component" value="Unassembled WGS sequence"/>
</dbReference>
<accession>A0A3D8VLU0</accession>
<evidence type="ECO:0000313" key="2">
    <source>
        <dbReference type="Proteomes" id="UP000257032"/>
    </source>
</evidence>
<gene>
    <name evidence="1" type="ORF">DXT76_13645</name>
</gene>
<evidence type="ECO:0000313" key="1">
    <source>
        <dbReference type="EMBL" id="RDY70310.1"/>
    </source>
</evidence>
<proteinExistence type="predicted"/>
<dbReference type="AlphaFoldDB" id="A0A3D8VLU0"/>
<reference evidence="1 2" key="1">
    <citation type="submission" date="2018-08" db="EMBL/GenBank/DDBJ databases">
        <title>Genome sequence of strict halophilic Halobacillus trueperi SS1 isolated from Lunsu, a salty water body of North West Himalayas.</title>
        <authorList>
            <person name="Gupta S."/>
            <person name="Sharma P."/>
            <person name="Dev K."/>
            <person name="Baumler D."/>
            <person name="Sourirajan A."/>
        </authorList>
    </citation>
    <scope>NUCLEOTIDE SEQUENCE [LARGE SCALE GENOMIC DNA]</scope>
    <source>
        <strain evidence="1 2">SS1</strain>
    </source>
</reference>
<organism evidence="1 2">
    <name type="scientific">Halobacillus trueperi</name>
    <dbReference type="NCBI Taxonomy" id="156205"/>
    <lineage>
        <taxon>Bacteria</taxon>
        <taxon>Bacillati</taxon>
        <taxon>Bacillota</taxon>
        <taxon>Bacilli</taxon>
        <taxon>Bacillales</taxon>
        <taxon>Bacillaceae</taxon>
        <taxon>Halobacillus</taxon>
    </lineage>
</organism>
<comment type="caution">
    <text evidence="1">The sequence shown here is derived from an EMBL/GenBank/DDBJ whole genome shotgun (WGS) entry which is preliminary data.</text>
</comment>
<dbReference type="EMBL" id="QTLC01000048">
    <property type="protein sequence ID" value="RDY70310.1"/>
    <property type="molecule type" value="Genomic_DNA"/>
</dbReference>
<sequence length="153" mass="18390">MLRVYSKRRSEYRLREQLPNGQEVNLYFIRLRTSGIEDADPEISYQWFVGFYIGSRKEANQWFNHRQKNKPKNTVTGNGTLTALRWAMNHILNFAGKMNRNEELIIGWEEVRRKKAYQFLRRYGFIDYYDELGNPTHLGVRNKEYWYPVKGDG</sequence>